<dbReference type="GO" id="GO:0006777">
    <property type="term" value="P:Mo-molybdopterin cofactor biosynthetic process"/>
    <property type="evidence" value="ECO:0007669"/>
    <property type="project" value="UniProtKB-UniRule"/>
</dbReference>
<dbReference type="EMBL" id="QGDL01000001">
    <property type="protein sequence ID" value="PWJ32100.1"/>
    <property type="molecule type" value="Genomic_DNA"/>
</dbReference>
<dbReference type="PANTHER" id="PTHR10192:SF5">
    <property type="entry name" value="GEPHYRIN"/>
    <property type="match status" value="1"/>
</dbReference>
<dbReference type="SUPFAM" id="SSF63867">
    <property type="entry name" value="MoeA C-terminal domain-like"/>
    <property type="match status" value="1"/>
</dbReference>
<evidence type="ECO:0000256" key="7">
    <source>
        <dbReference type="ARBA" id="ARBA00023150"/>
    </source>
</evidence>
<keyword evidence="12" id="KW-1185">Reference proteome</keyword>
<feature type="domain" description="MoaB/Mog" evidence="10">
    <location>
        <begin position="187"/>
        <end position="328"/>
    </location>
</feature>
<protein>
    <recommendedName>
        <fullName evidence="5 9">Molybdopterin molybdenumtransferase</fullName>
        <ecNumber evidence="4 9">2.10.1.1</ecNumber>
    </recommendedName>
</protein>
<name>A0A2Y9B7W0_9FIRM</name>
<dbReference type="Gene3D" id="2.40.340.10">
    <property type="entry name" value="MoeA, C-terminal, domain IV"/>
    <property type="match status" value="1"/>
</dbReference>
<dbReference type="GO" id="GO:0005829">
    <property type="term" value="C:cytosol"/>
    <property type="evidence" value="ECO:0007669"/>
    <property type="project" value="TreeGrafter"/>
</dbReference>
<evidence type="ECO:0000256" key="8">
    <source>
        <dbReference type="ARBA" id="ARBA00047317"/>
    </source>
</evidence>
<dbReference type="InterPro" id="IPR036135">
    <property type="entry name" value="MoeA_linker/N_sf"/>
</dbReference>
<dbReference type="SUPFAM" id="SSF53218">
    <property type="entry name" value="Molybdenum cofactor biosynthesis proteins"/>
    <property type="match status" value="1"/>
</dbReference>
<proteinExistence type="inferred from homology"/>
<accession>A0A2Y9B7W0</accession>
<dbReference type="UniPathway" id="UPA00344"/>
<reference evidence="11 12" key="1">
    <citation type="submission" date="2018-05" db="EMBL/GenBank/DDBJ databases">
        <title>The Hungate 1000. A catalogue of reference genomes from the rumen microbiome.</title>
        <authorList>
            <person name="Kelly W."/>
        </authorList>
    </citation>
    <scope>NUCLEOTIDE SEQUENCE [LARGE SCALE GENOMIC DNA]</scope>
    <source>
        <strain evidence="11 12">NLAE-zl-C242</strain>
    </source>
</reference>
<dbReference type="InterPro" id="IPR005110">
    <property type="entry name" value="MoeA_linker/N"/>
</dbReference>
<dbReference type="InterPro" id="IPR001453">
    <property type="entry name" value="MoaB/Mog_dom"/>
</dbReference>
<comment type="pathway">
    <text evidence="2 9">Cofactor biosynthesis; molybdopterin biosynthesis.</text>
</comment>
<gene>
    <name evidence="11" type="ORF">A8806_101388</name>
</gene>
<dbReference type="GO" id="GO:0061599">
    <property type="term" value="F:molybdopterin molybdotransferase activity"/>
    <property type="evidence" value="ECO:0007669"/>
    <property type="project" value="UniProtKB-UniRule"/>
</dbReference>
<dbReference type="InterPro" id="IPR036425">
    <property type="entry name" value="MoaB/Mog-like_dom_sf"/>
</dbReference>
<dbReference type="EC" id="2.10.1.1" evidence="4 9"/>
<dbReference type="Pfam" id="PF03453">
    <property type="entry name" value="MoeA_N"/>
    <property type="match status" value="1"/>
</dbReference>
<keyword evidence="9" id="KW-0460">Magnesium</keyword>
<evidence type="ECO:0000256" key="3">
    <source>
        <dbReference type="ARBA" id="ARBA00010763"/>
    </source>
</evidence>
<evidence type="ECO:0000259" key="10">
    <source>
        <dbReference type="SMART" id="SM00852"/>
    </source>
</evidence>
<evidence type="ECO:0000256" key="1">
    <source>
        <dbReference type="ARBA" id="ARBA00002901"/>
    </source>
</evidence>
<comment type="similarity">
    <text evidence="3 9">Belongs to the MoeA family.</text>
</comment>
<dbReference type="Pfam" id="PF00994">
    <property type="entry name" value="MoCF_biosynth"/>
    <property type="match status" value="1"/>
</dbReference>
<evidence type="ECO:0000256" key="4">
    <source>
        <dbReference type="ARBA" id="ARBA00013269"/>
    </source>
</evidence>
<dbReference type="Pfam" id="PF03454">
    <property type="entry name" value="MoeA_C"/>
    <property type="match status" value="1"/>
</dbReference>
<dbReference type="Gene3D" id="2.170.190.11">
    <property type="entry name" value="Molybdopterin biosynthesis moea protein, domain 3"/>
    <property type="match status" value="1"/>
</dbReference>
<comment type="catalytic activity">
    <reaction evidence="8">
        <text>adenylyl-molybdopterin + molybdate = Mo-molybdopterin + AMP + H(+)</text>
        <dbReference type="Rhea" id="RHEA:35047"/>
        <dbReference type="ChEBI" id="CHEBI:15378"/>
        <dbReference type="ChEBI" id="CHEBI:36264"/>
        <dbReference type="ChEBI" id="CHEBI:62727"/>
        <dbReference type="ChEBI" id="CHEBI:71302"/>
        <dbReference type="ChEBI" id="CHEBI:456215"/>
        <dbReference type="EC" id="2.10.1.1"/>
    </reaction>
</comment>
<dbReference type="AlphaFoldDB" id="A0A2Y9B7W0"/>
<dbReference type="NCBIfam" id="NF045515">
    <property type="entry name" value="Glp_gephyrin"/>
    <property type="match status" value="1"/>
</dbReference>
<dbReference type="Gene3D" id="3.40.980.10">
    <property type="entry name" value="MoaB/Mog-like domain"/>
    <property type="match status" value="1"/>
</dbReference>
<evidence type="ECO:0000256" key="2">
    <source>
        <dbReference type="ARBA" id="ARBA00005046"/>
    </source>
</evidence>
<comment type="function">
    <text evidence="1 9">Catalyzes the insertion of molybdate into adenylated molybdopterin with the concomitant release of AMP.</text>
</comment>
<evidence type="ECO:0000313" key="11">
    <source>
        <dbReference type="EMBL" id="PWJ32100.1"/>
    </source>
</evidence>
<dbReference type="PANTHER" id="PTHR10192">
    <property type="entry name" value="MOLYBDOPTERIN BIOSYNTHESIS PROTEIN"/>
    <property type="match status" value="1"/>
</dbReference>
<dbReference type="SUPFAM" id="SSF63882">
    <property type="entry name" value="MoeA N-terminal region -like"/>
    <property type="match status" value="1"/>
</dbReference>
<keyword evidence="9" id="KW-0808">Transferase</keyword>
<comment type="cofactor">
    <cofactor evidence="9">
        <name>Mg(2+)</name>
        <dbReference type="ChEBI" id="CHEBI:18420"/>
    </cofactor>
</comment>
<dbReference type="InterPro" id="IPR038987">
    <property type="entry name" value="MoeA-like"/>
</dbReference>
<dbReference type="Gene3D" id="3.90.105.10">
    <property type="entry name" value="Molybdopterin biosynthesis moea protein, domain 2"/>
    <property type="match status" value="1"/>
</dbReference>
<keyword evidence="6 9" id="KW-0500">Molybdenum</keyword>
<dbReference type="CDD" id="cd00887">
    <property type="entry name" value="MoeA"/>
    <property type="match status" value="1"/>
</dbReference>
<keyword evidence="9" id="KW-0479">Metal-binding</keyword>
<evidence type="ECO:0000256" key="9">
    <source>
        <dbReference type="RuleBase" id="RU365090"/>
    </source>
</evidence>
<dbReference type="InterPro" id="IPR005111">
    <property type="entry name" value="MoeA_C_domain_IV"/>
</dbReference>
<dbReference type="GO" id="GO:0046872">
    <property type="term" value="F:metal ion binding"/>
    <property type="evidence" value="ECO:0007669"/>
    <property type="project" value="UniProtKB-UniRule"/>
</dbReference>
<dbReference type="OrthoDB" id="9804758at2"/>
<evidence type="ECO:0000313" key="12">
    <source>
        <dbReference type="Proteomes" id="UP000245845"/>
    </source>
</evidence>
<sequence length="410" mass="43663">MKLLKVDTIDEARRKIADAVKEKGRKTVKKGILDAVGYVLAEDICCSEPVPAFRRSTVDGYAVRSLDTGGASENMPVFLKITGEVQMGCPAEMKLHAGECVYVPTGGMVPDGADAMVMVEFCELFSSEEAAVYKAVSCGAYVVQAGEDMKAGEAVLKRGRKIRPQEAGALAALGITGVQVYEPFCISIISTGDELVSPQEAPSPGQVRDINTYGLHALALKLNFRIQHETVLRDDRTLLKNTVKSFMPDSDIVVVSGGSSQGKKDVTASVIEEIASEGVFTHGLALKPGKPTITGYDEPSGTLLLGLPGHPAAAMMVFEILAGWLWRELTGEKEAFGITAVMSTNLPSAPGRQTCQLVKLKKEEDGQNVAVPVLGSSGLITILTKADGYVITGEHAEGLKKGEQVTVYLF</sequence>
<evidence type="ECO:0000256" key="6">
    <source>
        <dbReference type="ARBA" id="ARBA00022505"/>
    </source>
</evidence>
<evidence type="ECO:0000256" key="5">
    <source>
        <dbReference type="ARBA" id="ARBA00021108"/>
    </source>
</evidence>
<keyword evidence="7 9" id="KW-0501">Molybdenum cofactor biosynthesis</keyword>
<dbReference type="InterPro" id="IPR036688">
    <property type="entry name" value="MoeA_C_domain_IV_sf"/>
</dbReference>
<dbReference type="RefSeq" id="WP_109729466.1">
    <property type="nucleotide sequence ID" value="NZ_BAAACK010000007.1"/>
</dbReference>
<organism evidence="11 12">
    <name type="scientific">Faecalicatena orotica</name>
    <dbReference type="NCBI Taxonomy" id="1544"/>
    <lineage>
        <taxon>Bacteria</taxon>
        <taxon>Bacillati</taxon>
        <taxon>Bacillota</taxon>
        <taxon>Clostridia</taxon>
        <taxon>Lachnospirales</taxon>
        <taxon>Lachnospiraceae</taxon>
        <taxon>Faecalicatena</taxon>
    </lineage>
</organism>
<dbReference type="Proteomes" id="UP000245845">
    <property type="component" value="Unassembled WGS sequence"/>
</dbReference>
<dbReference type="SMART" id="SM00852">
    <property type="entry name" value="MoCF_biosynth"/>
    <property type="match status" value="1"/>
</dbReference>
<comment type="caution">
    <text evidence="11">The sequence shown here is derived from an EMBL/GenBank/DDBJ whole genome shotgun (WGS) entry which is preliminary data.</text>
</comment>